<dbReference type="GO" id="GO:0046872">
    <property type="term" value="F:metal ion binding"/>
    <property type="evidence" value="ECO:0007669"/>
    <property type="project" value="InterPro"/>
</dbReference>
<accession>A0A5M8QGT0</accession>
<evidence type="ECO:0000313" key="3">
    <source>
        <dbReference type="Proteomes" id="UP000323221"/>
    </source>
</evidence>
<proteinExistence type="predicted"/>
<dbReference type="Pfam" id="PF00403">
    <property type="entry name" value="HMA"/>
    <property type="match status" value="1"/>
</dbReference>
<dbReference type="InterPro" id="IPR036163">
    <property type="entry name" value="HMA_dom_sf"/>
</dbReference>
<dbReference type="CDD" id="cd00371">
    <property type="entry name" value="HMA"/>
    <property type="match status" value="1"/>
</dbReference>
<comment type="caution">
    <text evidence="2">The sequence shown here is derived from an EMBL/GenBank/DDBJ whole genome shotgun (WGS) entry which is preliminary data.</text>
</comment>
<feature type="domain" description="HMA" evidence="1">
    <location>
        <begin position="2"/>
        <end position="69"/>
    </location>
</feature>
<evidence type="ECO:0000259" key="1">
    <source>
        <dbReference type="PROSITE" id="PS50846"/>
    </source>
</evidence>
<organism evidence="2 3">
    <name type="scientific">Agrococcus sediminis</name>
    <dbReference type="NCBI Taxonomy" id="2599924"/>
    <lineage>
        <taxon>Bacteria</taxon>
        <taxon>Bacillati</taxon>
        <taxon>Actinomycetota</taxon>
        <taxon>Actinomycetes</taxon>
        <taxon>Micrococcales</taxon>
        <taxon>Microbacteriaceae</taxon>
        <taxon>Agrococcus</taxon>
    </lineage>
</organism>
<dbReference type="RefSeq" id="WP_146355890.1">
    <property type="nucleotide sequence ID" value="NZ_VOIR01000012.1"/>
</dbReference>
<name>A0A5M8QGT0_9MICO</name>
<dbReference type="Proteomes" id="UP000323221">
    <property type="component" value="Unassembled WGS sequence"/>
</dbReference>
<keyword evidence="3" id="KW-1185">Reference proteome</keyword>
<protein>
    <submittedName>
        <fullName evidence="2">Heavy-metal-associated domain-containing protein</fullName>
    </submittedName>
</protein>
<evidence type="ECO:0000313" key="2">
    <source>
        <dbReference type="EMBL" id="KAA6435239.1"/>
    </source>
</evidence>
<dbReference type="AlphaFoldDB" id="A0A5M8QGT0"/>
<dbReference type="PROSITE" id="PS50846">
    <property type="entry name" value="HMA_2"/>
    <property type="match status" value="1"/>
</dbReference>
<gene>
    <name evidence="2" type="ORF">FQ330_05685</name>
</gene>
<dbReference type="OrthoDB" id="9813965at2"/>
<dbReference type="InterPro" id="IPR006121">
    <property type="entry name" value="HMA_dom"/>
</dbReference>
<dbReference type="SUPFAM" id="SSF55008">
    <property type="entry name" value="HMA, heavy metal-associated domain"/>
    <property type="match status" value="1"/>
</dbReference>
<sequence length="71" mass="7011">MTTTEYQVTGMTCGHCEGAIRSEVGQIAGVSGIEVSAASGHLAVSTAGDAPVDDAAVLAAVEEAGYEARVA</sequence>
<reference evidence="2 3" key="1">
    <citation type="submission" date="2019-08" db="EMBL/GenBank/DDBJ databases">
        <title>Agrococcus lahaulensis sp. nov., isolated from a cold desert of the Indian Himalayas.</title>
        <authorList>
            <person name="Qu J.H."/>
        </authorList>
    </citation>
    <scope>NUCLEOTIDE SEQUENCE [LARGE SCALE GENOMIC DNA]</scope>
    <source>
        <strain evidence="2 3">NS18</strain>
    </source>
</reference>
<dbReference type="Gene3D" id="3.30.70.100">
    <property type="match status" value="1"/>
</dbReference>
<dbReference type="EMBL" id="VOIR01000012">
    <property type="protein sequence ID" value="KAA6435239.1"/>
    <property type="molecule type" value="Genomic_DNA"/>
</dbReference>